<dbReference type="Proteomes" id="UP000290289">
    <property type="component" value="Chromosome 15"/>
</dbReference>
<proteinExistence type="predicted"/>
<gene>
    <name evidence="1" type="ORF">DVH24_039504</name>
</gene>
<reference evidence="1 2" key="1">
    <citation type="submission" date="2018-10" db="EMBL/GenBank/DDBJ databases">
        <title>A high-quality apple genome assembly.</title>
        <authorList>
            <person name="Hu J."/>
        </authorList>
    </citation>
    <scope>NUCLEOTIDE SEQUENCE [LARGE SCALE GENOMIC DNA]</scope>
    <source>
        <strain evidence="2">cv. HFTH1</strain>
        <tissue evidence="1">Young leaf</tissue>
    </source>
</reference>
<evidence type="ECO:0000313" key="1">
    <source>
        <dbReference type="EMBL" id="RXH75805.1"/>
    </source>
</evidence>
<name>A0A498I1H9_MALDO</name>
<protein>
    <submittedName>
        <fullName evidence="1">Uncharacterized protein</fullName>
    </submittedName>
</protein>
<organism evidence="1 2">
    <name type="scientific">Malus domestica</name>
    <name type="common">Apple</name>
    <name type="synonym">Pyrus malus</name>
    <dbReference type="NCBI Taxonomy" id="3750"/>
    <lineage>
        <taxon>Eukaryota</taxon>
        <taxon>Viridiplantae</taxon>
        <taxon>Streptophyta</taxon>
        <taxon>Embryophyta</taxon>
        <taxon>Tracheophyta</taxon>
        <taxon>Spermatophyta</taxon>
        <taxon>Magnoliopsida</taxon>
        <taxon>eudicotyledons</taxon>
        <taxon>Gunneridae</taxon>
        <taxon>Pentapetalae</taxon>
        <taxon>rosids</taxon>
        <taxon>fabids</taxon>
        <taxon>Rosales</taxon>
        <taxon>Rosaceae</taxon>
        <taxon>Amygdaloideae</taxon>
        <taxon>Maleae</taxon>
        <taxon>Malus</taxon>
    </lineage>
</organism>
<dbReference type="AlphaFoldDB" id="A0A498I1H9"/>
<accession>A0A498I1H9</accession>
<keyword evidence="2" id="KW-1185">Reference proteome</keyword>
<comment type="caution">
    <text evidence="1">The sequence shown here is derived from an EMBL/GenBank/DDBJ whole genome shotgun (WGS) entry which is preliminary data.</text>
</comment>
<evidence type="ECO:0000313" key="2">
    <source>
        <dbReference type="Proteomes" id="UP000290289"/>
    </source>
</evidence>
<dbReference type="EMBL" id="RDQH01000341">
    <property type="protein sequence ID" value="RXH75805.1"/>
    <property type="molecule type" value="Genomic_DNA"/>
</dbReference>
<sequence>MAAFFKNEKPLHSRYFLCVMATANDYFKDNVANLESAKVPVANNLIKWKCPMSPCIKINFDWSVSNSLAAKGFIIRNWHSRPILAVAMNLGSTTINIDEALA</sequence>